<keyword evidence="1" id="KW-0472">Membrane</keyword>
<evidence type="ECO:0000313" key="2">
    <source>
        <dbReference type="EMBL" id="HFB53368.1"/>
    </source>
</evidence>
<keyword evidence="1" id="KW-0812">Transmembrane</keyword>
<keyword evidence="1" id="KW-1133">Transmembrane helix</keyword>
<accession>A0A7C3C3E5</accession>
<gene>
    <name evidence="2" type="ORF">ENJ67_01430</name>
</gene>
<proteinExistence type="predicted"/>
<protein>
    <submittedName>
        <fullName evidence="2">Uncharacterized protein</fullName>
    </submittedName>
</protein>
<sequence>MNENYINLIEPTPKLHSQKCKALSLLIRLFLQFGIYPVALLIWYYYDYFIAGATLLLGFIIIGIIRAKLRNSVIPLTQREYHYSDAAIADWYSAKILCLEEENDSK</sequence>
<feature type="transmembrane region" description="Helical" evidence="1">
    <location>
        <begin position="50"/>
        <end position="69"/>
    </location>
</feature>
<evidence type="ECO:0000256" key="1">
    <source>
        <dbReference type="SAM" id="Phobius"/>
    </source>
</evidence>
<organism evidence="2">
    <name type="scientific">Sulfurimonas autotrophica</name>
    <dbReference type="NCBI Taxonomy" id="202747"/>
    <lineage>
        <taxon>Bacteria</taxon>
        <taxon>Pseudomonadati</taxon>
        <taxon>Campylobacterota</taxon>
        <taxon>Epsilonproteobacteria</taxon>
        <taxon>Campylobacterales</taxon>
        <taxon>Sulfurimonadaceae</taxon>
        <taxon>Sulfurimonas</taxon>
    </lineage>
</organism>
<name>A0A7C3C3E5_9BACT</name>
<dbReference type="Proteomes" id="UP000886390">
    <property type="component" value="Unassembled WGS sequence"/>
</dbReference>
<dbReference type="AlphaFoldDB" id="A0A7C3C3E5"/>
<dbReference type="EMBL" id="DRNH01000077">
    <property type="protein sequence ID" value="HFB53368.1"/>
    <property type="molecule type" value="Genomic_DNA"/>
</dbReference>
<reference evidence="2" key="1">
    <citation type="journal article" date="2020" name="mSystems">
        <title>Genome- and Community-Level Interaction Insights into Carbon Utilization and Element Cycling Functions of Hydrothermarchaeota in Hydrothermal Sediment.</title>
        <authorList>
            <person name="Zhou Z."/>
            <person name="Liu Y."/>
            <person name="Xu W."/>
            <person name="Pan J."/>
            <person name="Luo Z.H."/>
            <person name="Li M."/>
        </authorList>
    </citation>
    <scope>NUCLEOTIDE SEQUENCE [LARGE SCALE GENOMIC DNA]</scope>
    <source>
        <strain evidence="2">HyVt-507</strain>
    </source>
</reference>
<comment type="caution">
    <text evidence="2">The sequence shown here is derived from an EMBL/GenBank/DDBJ whole genome shotgun (WGS) entry which is preliminary data.</text>
</comment>
<feature type="transmembrane region" description="Helical" evidence="1">
    <location>
        <begin position="25"/>
        <end position="44"/>
    </location>
</feature>